<feature type="domain" description="Glycoside hydrolase family 2 immunoglobulin-like beta-sandwich" evidence="4">
    <location>
        <begin position="231"/>
        <end position="333"/>
    </location>
</feature>
<accession>A0A9D1Z1J7</accession>
<dbReference type="InterPro" id="IPR006104">
    <property type="entry name" value="Glyco_hydro_2_N"/>
</dbReference>
<dbReference type="Gene3D" id="2.60.120.260">
    <property type="entry name" value="Galactose-binding domain-like"/>
    <property type="match status" value="1"/>
</dbReference>
<evidence type="ECO:0000259" key="7">
    <source>
        <dbReference type="Pfam" id="PF16355"/>
    </source>
</evidence>
<dbReference type="Gene3D" id="3.20.20.80">
    <property type="entry name" value="Glycosidases"/>
    <property type="match status" value="1"/>
</dbReference>
<feature type="domain" description="Glycoside hydrolase family 2 catalytic" evidence="5">
    <location>
        <begin position="343"/>
        <end position="486"/>
    </location>
</feature>
<dbReference type="EMBL" id="DXDA01000074">
    <property type="protein sequence ID" value="HIY69697.1"/>
    <property type="molecule type" value="Genomic_DNA"/>
</dbReference>
<dbReference type="SUPFAM" id="SSF49303">
    <property type="entry name" value="beta-Galactosidase/glucuronidase domain"/>
    <property type="match status" value="1"/>
</dbReference>
<protein>
    <submittedName>
        <fullName evidence="9">DUF4982 domain-containing protein</fullName>
    </submittedName>
</protein>
<evidence type="ECO:0000256" key="3">
    <source>
        <dbReference type="ARBA" id="ARBA00023295"/>
    </source>
</evidence>
<feature type="domain" description="DUF4982" evidence="7">
    <location>
        <begin position="610"/>
        <end position="670"/>
    </location>
</feature>
<dbReference type="Pfam" id="PF18565">
    <property type="entry name" value="Glyco_hydro2_C5"/>
    <property type="match status" value="1"/>
</dbReference>
<dbReference type="Pfam" id="PF00703">
    <property type="entry name" value="Glyco_hydro_2"/>
    <property type="match status" value="1"/>
</dbReference>
<dbReference type="Gene3D" id="2.60.40.10">
    <property type="entry name" value="Immunoglobulins"/>
    <property type="match status" value="3"/>
</dbReference>
<evidence type="ECO:0000259" key="6">
    <source>
        <dbReference type="Pfam" id="PF02837"/>
    </source>
</evidence>
<keyword evidence="2" id="KW-0378">Hydrolase</keyword>
<dbReference type="InterPro" id="IPR006101">
    <property type="entry name" value="Glyco_hydro_2"/>
</dbReference>
<dbReference type="InterPro" id="IPR008979">
    <property type="entry name" value="Galactose-bd-like_sf"/>
</dbReference>
<dbReference type="GO" id="GO:0004553">
    <property type="term" value="F:hydrolase activity, hydrolyzing O-glycosyl compounds"/>
    <property type="evidence" value="ECO:0007669"/>
    <property type="project" value="InterPro"/>
</dbReference>
<dbReference type="AlphaFoldDB" id="A0A9D1Z1J7"/>
<feature type="domain" description="Glycoside hydrolase family 2" evidence="8">
    <location>
        <begin position="687"/>
        <end position="784"/>
    </location>
</feature>
<dbReference type="SUPFAM" id="SSF49785">
    <property type="entry name" value="Galactose-binding domain-like"/>
    <property type="match status" value="1"/>
</dbReference>
<dbReference type="PANTHER" id="PTHR42732:SF1">
    <property type="entry name" value="BETA-MANNOSIDASE"/>
    <property type="match status" value="1"/>
</dbReference>
<evidence type="ECO:0000313" key="10">
    <source>
        <dbReference type="Proteomes" id="UP000886844"/>
    </source>
</evidence>
<name>A0A9D1Z1J7_9BACT</name>
<dbReference type="InterPro" id="IPR023232">
    <property type="entry name" value="Glyco_hydro_2_AS"/>
</dbReference>
<evidence type="ECO:0000259" key="5">
    <source>
        <dbReference type="Pfam" id="PF02836"/>
    </source>
</evidence>
<gene>
    <name evidence="9" type="ORF">H9828_09800</name>
</gene>
<dbReference type="InterPro" id="IPR006103">
    <property type="entry name" value="Glyco_hydro_2_cat"/>
</dbReference>
<sequence>MSVELISKHFAGWIFSTVAAVSFTGIVSAENYVPQANHRLEKTINTEWTFNYFPDEEEVKGVYELPTFDDSAWSCIAVPHTWQTYETTRELHPFIRNAAASDNPYWWNGWGWYRKRIVIGEEYRDRRICFEFDGVQKYSKVYLNGKYLGDHKGGFTSFYVDATDAVEFGKENVLVVAVQNALNDKYRIPPMNAGNWVVYGGIVRDVRLVITDRVSVPFQGSYKHEGGTFITTPEVSARQASVRIRTYVGNQRSEAAAVTLQTVVTDTDGRIVKRLESSKSIEPGTIAEFDQSIPRLRNPKLWSPDSPYLYHAYSEVYVGRELVDVYHSTFGIRSIAWDYDIHRLILNGKVTHLHGINRHEEFPWLGAAFPKWIAQRDMEDMKFGLDINYMRTAHYPNDPSVYEFMDRHGICINEELPNIKNQNFSKEVQEQNCREMIRRDRNHPSIIIWSMGNETDHACDSRYAAEEDPTRIITVRQPYNDSYNPEFCKHTDKEMPVESYLRCTIRGWYDKDDMNLEPSDGQWAGTDYWQHLRSRSSKNPISEHNGTVWLYADHGADREYVNSPLKHVNPKGWVDSWRTPKYVYYLWQANFSRKPMVHIQPHFWRSQYVGQKKMITVDSNCAKVELWVNGRKIGEKRPNVDNNFCVEFPDVTIEQGVIEAVATHRNGTVVKDRVVMAGEPAALTIRVSADRMMSTPDNIVEFKVDIVDKDSVHVYGANNTLKFHVEGPATLVGPDVYISDRNKHEEYEGTMYIDAPVINLIRATGETGTVTITASATGLKSASATVEVVDYVDPSPLPGISEPRLNPEGRKPVAINLSQANFVPAPEEMKPFAGEVSFPISRQEEFRALADAFVREQNPGIDASTPEFRYMLDAFASILASTAHYTGERGYIVADDYNFIANQYNVSRAITKRLASRNLPEGYVRYMTNYYAKMIVRDGKDMNYLAVCDLIDRIPEGGEAVWVGAESPSADLQAVDDTDLKTLLAKVCPQTEKLDKDAKKRAYKLITAINPSVKYKSIRNKKTKVRTDSYTIGRNSVVLIPDFKALTTKKFPDNKKL</sequence>
<dbReference type="Pfam" id="PF02836">
    <property type="entry name" value="Glyco_hydro_2_C"/>
    <property type="match status" value="1"/>
</dbReference>
<dbReference type="InterPro" id="IPR051913">
    <property type="entry name" value="GH2_Domain-Containing"/>
</dbReference>
<evidence type="ECO:0000256" key="2">
    <source>
        <dbReference type="ARBA" id="ARBA00022801"/>
    </source>
</evidence>
<reference evidence="9" key="1">
    <citation type="journal article" date="2021" name="PeerJ">
        <title>Extensive microbial diversity within the chicken gut microbiome revealed by metagenomics and culture.</title>
        <authorList>
            <person name="Gilroy R."/>
            <person name="Ravi A."/>
            <person name="Getino M."/>
            <person name="Pursley I."/>
            <person name="Horton D.L."/>
            <person name="Alikhan N.F."/>
            <person name="Baker D."/>
            <person name="Gharbi K."/>
            <person name="Hall N."/>
            <person name="Watson M."/>
            <person name="Adriaenssens E.M."/>
            <person name="Foster-Nyarko E."/>
            <person name="Jarju S."/>
            <person name="Secka A."/>
            <person name="Antonio M."/>
            <person name="Oren A."/>
            <person name="Chaudhuri R.R."/>
            <person name="La Ragione R."/>
            <person name="Hildebrand F."/>
            <person name="Pallen M.J."/>
        </authorList>
    </citation>
    <scope>NUCLEOTIDE SEQUENCE</scope>
    <source>
        <strain evidence="9">5134</strain>
    </source>
</reference>
<dbReference type="SUPFAM" id="SSF51445">
    <property type="entry name" value="(Trans)glycosidases"/>
    <property type="match status" value="1"/>
</dbReference>
<comment type="caution">
    <text evidence="9">The sequence shown here is derived from an EMBL/GenBank/DDBJ whole genome shotgun (WGS) entry which is preliminary data.</text>
</comment>
<organism evidence="9 10">
    <name type="scientific">Candidatus Alistipes intestinigallinarum</name>
    <dbReference type="NCBI Taxonomy" id="2838440"/>
    <lineage>
        <taxon>Bacteria</taxon>
        <taxon>Pseudomonadati</taxon>
        <taxon>Bacteroidota</taxon>
        <taxon>Bacteroidia</taxon>
        <taxon>Bacteroidales</taxon>
        <taxon>Rikenellaceae</taxon>
        <taxon>Alistipes</taxon>
    </lineage>
</organism>
<dbReference type="InterPro" id="IPR013783">
    <property type="entry name" value="Ig-like_fold"/>
</dbReference>
<evidence type="ECO:0000313" key="9">
    <source>
        <dbReference type="EMBL" id="HIY69697.1"/>
    </source>
</evidence>
<dbReference type="InterPro" id="IPR036156">
    <property type="entry name" value="Beta-gal/glucu_dom_sf"/>
</dbReference>
<dbReference type="GO" id="GO:0005975">
    <property type="term" value="P:carbohydrate metabolic process"/>
    <property type="evidence" value="ECO:0007669"/>
    <property type="project" value="InterPro"/>
</dbReference>
<proteinExistence type="inferred from homology"/>
<evidence type="ECO:0000259" key="8">
    <source>
        <dbReference type="Pfam" id="PF18565"/>
    </source>
</evidence>
<evidence type="ECO:0000259" key="4">
    <source>
        <dbReference type="Pfam" id="PF00703"/>
    </source>
</evidence>
<dbReference type="InterPro" id="IPR017853">
    <property type="entry name" value="GH"/>
</dbReference>
<dbReference type="InterPro" id="IPR032311">
    <property type="entry name" value="DUF4982"/>
</dbReference>
<dbReference type="PANTHER" id="PTHR42732">
    <property type="entry name" value="BETA-GALACTOSIDASE"/>
    <property type="match status" value="1"/>
</dbReference>
<evidence type="ECO:0000256" key="1">
    <source>
        <dbReference type="ARBA" id="ARBA00007401"/>
    </source>
</evidence>
<reference evidence="9" key="2">
    <citation type="submission" date="2021-04" db="EMBL/GenBank/DDBJ databases">
        <authorList>
            <person name="Gilroy R."/>
        </authorList>
    </citation>
    <scope>NUCLEOTIDE SEQUENCE</scope>
    <source>
        <strain evidence="9">5134</strain>
    </source>
</reference>
<feature type="domain" description="Glycosyl hydrolases family 2 sugar binding" evidence="6">
    <location>
        <begin position="42"/>
        <end position="209"/>
    </location>
</feature>
<comment type="similarity">
    <text evidence="1">Belongs to the glycosyl hydrolase 2 family.</text>
</comment>
<dbReference type="Pfam" id="PF16355">
    <property type="entry name" value="DUF4982"/>
    <property type="match status" value="1"/>
</dbReference>
<dbReference type="PROSITE" id="PS00608">
    <property type="entry name" value="GLYCOSYL_HYDROL_F2_2"/>
    <property type="match status" value="1"/>
</dbReference>
<dbReference type="Proteomes" id="UP000886844">
    <property type="component" value="Unassembled WGS sequence"/>
</dbReference>
<dbReference type="InterPro" id="IPR006102">
    <property type="entry name" value="Ig-like_GH2"/>
</dbReference>
<dbReference type="InterPro" id="IPR040605">
    <property type="entry name" value="Glyco_hydro2_dom5"/>
</dbReference>
<dbReference type="PRINTS" id="PR00132">
    <property type="entry name" value="GLHYDRLASE2"/>
</dbReference>
<dbReference type="Pfam" id="PF02837">
    <property type="entry name" value="Glyco_hydro_2_N"/>
    <property type="match status" value="1"/>
</dbReference>
<keyword evidence="3" id="KW-0326">Glycosidase</keyword>